<dbReference type="AlphaFoldDB" id="A0A1Y1S0V6"/>
<dbReference type="FunFam" id="3.30.70.270:FF:000001">
    <property type="entry name" value="Diguanylate cyclase domain protein"/>
    <property type="match status" value="1"/>
</dbReference>
<evidence type="ECO:0000313" key="3">
    <source>
        <dbReference type="EMBL" id="ORC36991.1"/>
    </source>
</evidence>
<dbReference type="CDD" id="cd01949">
    <property type="entry name" value="GGDEF"/>
    <property type="match status" value="1"/>
</dbReference>
<evidence type="ECO:0000313" key="4">
    <source>
        <dbReference type="Proteomes" id="UP000192343"/>
    </source>
</evidence>
<keyword evidence="1" id="KW-0472">Membrane</keyword>
<dbReference type="InterPro" id="IPR000160">
    <property type="entry name" value="GGDEF_dom"/>
</dbReference>
<keyword evidence="1" id="KW-1133">Transmembrane helix</keyword>
<feature type="transmembrane region" description="Helical" evidence="1">
    <location>
        <begin position="7"/>
        <end position="25"/>
    </location>
</feature>
<protein>
    <submittedName>
        <fullName evidence="3">GGDEF domain-containing protein</fullName>
    </submittedName>
</protein>
<dbReference type="InterPro" id="IPR043128">
    <property type="entry name" value="Rev_trsase/Diguanyl_cyclase"/>
</dbReference>
<evidence type="ECO:0000259" key="2">
    <source>
        <dbReference type="PROSITE" id="PS50887"/>
    </source>
</evidence>
<proteinExistence type="predicted"/>
<gene>
    <name evidence="3" type="ORF">B4O97_05030</name>
</gene>
<sequence length="504" mass="58346">MDKFLSRFKYILIVSLALVMIYIFSTQYKNILRVVEDKYRSQQQLVEKNILQTVSYIDNAYKIAEQQLNQEMREYSEQMVLKYTENPDVMDWDLAELQKRFVGYDIYIVDKDLKIIKTTYEEDLGLDFSKFGSFAAVVRERMAGNEFEVDRIDLSTQAGEIKKYSYMPSPDNQYLFELSVSIEDKYPSFQSLNLFKDAASLTEQYEMVEDIGFYSVEPLHYGVAKLRNSKRPYLNPDVPEFEEELARQVVIQNAMQRDTRSIEGIQHSYRFFPALISSTESEDGWNSYVVGIIYNDQVVQKEMTQHWNLFLANIILMTVLFGSFIAVVVYLIRNFEYQAHHDKLTGLANRKYFEEEFNKLTNKADSAGRNIGLVFIDIDKFKEINDNFGHDTGDEVLKSIAFRIENSLKDKDLKARMGGDEFVVALTDLSSKQQIMEVTKRLIAEIKKPLFIGMKEIPVSVSAGVSVYPDESSEIETLLKNADSAMYKAKRKERSIEKGDSSIL</sequence>
<reference evidence="3 4" key="1">
    <citation type="submission" date="2017-03" db="EMBL/GenBank/DDBJ databases">
        <title>Draft Genome sequence of Marispirochaeta sp. strain JC444.</title>
        <authorList>
            <person name="Shivani Y."/>
            <person name="Subhash Y."/>
            <person name="Sasikala C."/>
            <person name="Ramana C."/>
        </authorList>
    </citation>
    <scope>NUCLEOTIDE SEQUENCE [LARGE SCALE GENOMIC DNA]</scope>
    <source>
        <strain evidence="3 4">JC444</strain>
    </source>
</reference>
<dbReference type="STRING" id="1963862.B4O97_05030"/>
<dbReference type="NCBIfam" id="TIGR00254">
    <property type="entry name" value="GGDEF"/>
    <property type="match status" value="1"/>
</dbReference>
<dbReference type="EMBL" id="MWQY01000004">
    <property type="protein sequence ID" value="ORC36991.1"/>
    <property type="molecule type" value="Genomic_DNA"/>
</dbReference>
<organism evidence="3 4">
    <name type="scientific">Marispirochaeta aestuarii</name>
    <dbReference type="NCBI Taxonomy" id="1963862"/>
    <lineage>
        <taxon>Bacteria</taxon>
        <taxon>Pseudomonadati</taxon>
        <taxon>Spirochaetota</taxon>
        <taxon>Spirochaetia</taxon>
        <taxon>Spirochaetales</taxon>
        <taxon>Spirochaetaceae</taxon>
        <taxon>Marispirochaeta</taxon>
    </lineage>
</organism>
<evidence type="ECO:0000256" key="1">
    <source>
        <dbReference type="SAM" id="Phobius"/>
    </source>
</evidence>
<dbReference type="SMART" id="SM00267">
    <property type="entry name" value="GGDEF"/>
    <property type="match status" value="1"/>
</dbReference>
<dbReference type="Pfam" id="PF00990">
    <property type="entry name" value="GGDEF"/>
    <property type="match status" value="1"/>
</dbReference>
<keyword evidence="4" id="KW-1185">Reference proteome</keyword>
<dbReference type="PROSITE" id="PS50887">
    <property type="entry name" value="GGDEF"/>
    <property type="match status" value="1"/>
</dbReference>
<dbReference type="PANTHER" id="PTHR46663">
    <property type="entry name" value="DIGUANYLATE CYCLASE DGCT-RELATED"/>
    <property type="match status" value="1"/>
</dbReference>
<dbReference type="PANTHER" id="PTHR46663:SF2">
    <property type="entry name" value="GGDEF DOMAIN-CONTAINING PROTEIN"/>
    <property type="match status" value="1"/>
</dbReference>
<dbReference type="GO" id="GO:0003824">
    <property type="term" value="F:catalytic activity"/>
    <property type="evidence" value="ECO:0007669"/>
    <property type="project" value="UniProtKB-ARBA"/>
</dbReference>
<dbReference type="Gene3D" id="3.30.70.270">
    <property type="match status" value="1"/>
</dbReference>
<dbReference type="InterPro" id="IPR052163">
    <property type="entry name" value="DGC-Regulatory_Protein"/>
</dbReference>
<comment type="caution">
    <text evidence="3">The sequence shown here is derived from an EMBL/GenBank/DDBJ whole genome shotgun (WGS) entry which is preliminary data.</text>
</comment>
<dbReference type="InterPro" id="IPR029787">
    <property type="entry name" value="Nucleotide_cyclase"/>
</dbReference>
<name>A0A1Y1S0V6_9SPIO</name>
<accession>A0A1Y1S0V6</accession>
<feature type="domain" description="GGDEF" evidence="2">
    <location>
        <begin position="369"/>
        <end position="504"/>
    </location>
</feature>
<feature type="transmembrane region" description="Helical" evidence="1">
    <location>
        <begin position="307"/>
        <end position="332"/>
    </location>
</feature>
<keyword evidence="1" id="KW-0812">Transmembrane</keyword>
<dbReference type="SUPFAM" id="SSF55073">
    <property type="entry name" value="Nucleotide cyclase"/>
    <property type="match status" value="1"/>
</dbReference>
<dbReference type="Proteomes" id="UP000192343">
    <property type="component" value="Unassembled WGS sequence"/>
</dbReference>